<dbReference type="GO" id="GO:0051119">
    <property type="term" value="F:sugar transmembrane transporter activity"/>
    <property type="evidence" value="ECO:0007669"/>
    <property type="project" value="InterPro"/>
</dbReference>
<comment type="function">
    <text evidence="10">Mediates both low-affinity uptake and efflux of sugar across the plasma membrane.</text>
</comment>
<keyword evidence="3" id="KW-0813">Transport</keyword>
<dbReference type="FunFam" id="1.20.1280.290:FF:000001">
    <property type="entry name" value="Bidirectional sugar transporter SWEET"/>
    <property type="match status" value="1"/>
</dbReference>
<feature type="transmembrane region" description="Helical" evidence="12">
    <location>
        <begin position="165"/>
        <end position="184"/>
    </location>
</feature>
<evidence type="ECO:0000313" key="14">
    <source>
        <dbReference type="Proteomes" id="UP001222027"/>
    </source>
</evidence>
<dbReference type="FunFam" id="1.20.1280.290:FF:000003">
    <property type="entry name" value="Bidirectional sugar transporter SWEET"/>
    <property type="match status" value="1"/>
</dbReference>
<keyword evidence="6 12" id="KW-0812">Transmembrane</keyword>
<dbReference type="EMBL" id="JAQQAF010000001">
    <property type="protein sequence ID" value="KAJ8510601.1"/>
    <property type="molecule type" value="Genomic_DNA"/>
</dbReference>
<evidence type="ECO:0000256" key="6">
    <source>
        <dbReference type="ARBA" id="ARBA00022692"/>
    </source>
</evidence>
<dbReference type="Proteomes" id="UP001222027">
    <property type="component" value="Unassembled WGS sequence"/>
</dbReference>
<evidence type="ECO:0000256" key="8">
    <source>
        <dbReference type="ARBA" id="ARBA00022989"/>
    </source>
</evidence>
<evidence type="ECO:0000256" key="3">
    <source>
        <dbReference type="ARBA" id="ARBA00022448"/>
    </source>
</evidence>
<evidence type="ECO:0000256" key="2">
    <source>
        <dbReference type="ARBA" id="ARBA00007809"/>
    </source>
</evidence>
<feature type="compositionally biased region" description="Basic and acidic residues" evidence="11">
    <location>
        <begin position="273"/>
        <end position="283"/>
    </location>
</feature>
<protein>
    <recommendedName>
        <fullName evidence="15">Bidirectional sugar transporter SWEET</fullName>
    </recommendedName>
</protein>
<comment type="subcellular location">
    <subcellularLocation>
        <location evidence="1">Cell membrane</location>
        <topology evidence="1">Multi-pass membrane protein</topology>
    </subcellularLocation>
</comment>
<sequence length="335" mass="37351">MESLLLHRILPIAFGILGNIVSLMVFLSPILTFYRIYRNKSTGEFQSMPYVFSLFSCSLWIYYALVKTHSLPLITNNAFGCLIEAAYITMYLIYATKKARIFTIQVFVLLNVVAFAAIVLFTQPLFTGTKRATVLGWICVAFSLSVYAAPLGIMMSVVRTRSVECMPFSMPLFHMLSAIAWFGYGLFTDDVYVELPNVPGFVVGVGQMVLYAIYRKKSGAVVDAAAEHEVKAAQPTPSPASVRQHIVRIAEHVVRMVVLDPTLDSEPQVTAGENDREKKKTIDVAEPTLISTPELDDHDDKKKKAAKEENDRGVKKPRLVVEHILNIRELISVAA</sequence>
<organism evidence="13 14">
    <name type="scientific">Ensete ventricosum</name>
    <name type="common">Abyssinian banana</name>
    <name type="synonym">Musa ensete</name>
    <dbReference type="NCBI Taxonomy" id="4639"/>
    <lineage>
        <taxon>Eukaryota</taxon>
        <taxon>Viridiplantae</taxon>
        <taxon>Streptophyta</taxon>
        <taxon>Embryophyta</taxon>
        <taxon>Tracheophyta</taxon>
        <taxon>Spermatophyta</taxon>
        <taxon>Magnoliopsida</taxon>
        <taxon>Liliopsida</taxon>
        <taxon>Zingiberales</taxon>
        <taxon>Musaceae</taxon>
        <taxon>Ensete</taxon>
    </lineage>
</organism>
<name>A0AAV8QHT4_ENSVE</name>
<dbReference type="PANTHER" id="PTHR10791">
    <property type="entry name" value="RAG1-ACTIVATING PROTEIN 1"/>
    <property type="match status" value="1"/>
</dbReference>
<feature type="transmembrane region" description="Helical" evidence="12">
    <location>
        <begin position="12"/>
        <end position="36"/>
    </location>
</feature>
<evidence type="ECO:0000256" key="1">
    <source>
        <dbReference type="ARBA" id="ARBA00004651"/>
    </source>
</evidence>
<evidence type="ECO:0000256" key="10">
    <source>
        <dbReference type="ARBA" id="ARBA00037238"/>
    </source>
</evidence>
<evidence type="ECO:0000256" key="11">
    <source>
        <dbReference type="SAM" id="MobiDB-lite"/>
    </source>
</evidence>
<feature type="transmembrane region" description="Helical" evidence="12">
    <location>
        <begin position="101"/>
        <end position="122"/>
    </location>
</feature>
<dbReference type="Pfam" id="PF03083">
    <property type="entry name" value="MtN3_slv"/>
    <property type="match status" value="2"/>
</dbReference>
<proteinExistence type="inferred from homology"/>
<gene>
    <name evidence="13" type="ORF">OPV22_001035</name>
</gene>
<comment type="caution">
    <text evidence="13">The sequence shown here is derived from an EMBL/GenBank/DDBJ whole genome shotgun (WGS) entry which is preliminary data.</text>
</comment>
<dbReference type="AlphaFoldDB" id="A0AAV8QHT4"/>
<keyword evidence="9 12" id="KW-0472">Membrane</keyword>
<feature type="transmembrane region" description="Helical" evidence="12">
    <location>
        <begin position="196"/>
        <end position="214"/>
    </location>
</feature>
<evidence type="ECO:0008006" key="15">
    <source>
        <dbReference type="Google" id="ProtNLM"/>
    </source>
</evidence>
<evidence type="ECO:0000256" key="4">
    <source>
        <dbReference type="ARBA" id="ARBA00022475"/>
    </source>
</evidence>
<feature type="transmembrane region" description="Helical" evidence="12">
    <location>
        <begin position="134"/>
        <end position="153"/>
    </location>
</feature>
<evidence type="ECO:0000256" key="7">
    <source>
        <dbReference type="ARBA" id="ARBA00022737"/>
    </source>
</evidence>
<evidence type="ECO:0000256" key="5">
    <source>
        <dbReference type="ARBA" id="ARBA00022597"/>
    </source>
</evidence>
<comment type="similarity">
    <text evidence="2">Belongs to the SWEET sugar transporter family.</text>
</comment>
<evidence type="ECO:0000256" key="12">
    <source>
        <dbReference type="SAM" id="Phobius"/>
    </source>
</evidence>
<dbReference type="Gene3D" id="1.20.1280.290">
    <property type="match status" value="2"/>
</dbReference>
<dbReference type="PANTHER" id="PTHR10791:SF37">
    <property type="entry name" value="OS09G0508250 PROTEIN"/>
    <property type="match status" value="1"/>
</dbReference>
<reference evidence="13 14" key="1">
    <citation type="submission" date="2022-12" db="EMBL/GenBank/DDBJ databases">
        <title>Chromosome-scale assembly of the Ensete ventricosum genome.</title>
        <authorList>
            <person name="Dussert Y."/>
            <person name="Stocks J."/>
            <person name="Wendawek A."/>
            <person name="Woldeyes F."/>
            <person name="Nichols R.A."/>
            <person name="Borrell J.S."/>
        </authorList>
    </citation>
    <scope>NUCLEOTIDE SEQUENCE [LARGE SCALE GENOMIC DNA]</scope>
    <source>
        <strain evidence="14">cv. Maze</strain>
        <tissue evidence="13">Seeds</tissue>
    </source>
</reference>
<keyword evidence="7" id="KW-0677">Repeat</keyword>
<dbReference type="InterPro" id="IPR004316">
    <property type="entry name" value="SWEET_rpt"/>
</dbReference>
<keyword evidence="14" id="KW-1185">Reference proteome</keyword>
<evidence type="ECO:0000256" key="9">
    <source>
        <dbReference type="ARBA" id="ARBA00023136"/>
    </source>
</evidence>
<feature type="compositionally biased region" description="Basic and acidic residues" evidence="11">
    <location>
        <begin position="298"/>
        <end position="314"/>
    </location>
</feature>
<feature type="region of interest" description="Disordered" evidence="11">
    <location>
        <begin position="265"/>
        <end position="315"/>
    </location>
</feature>
<evidence type="ECO:0000313" key="13">
    <source>
        <dbReference type="EMBL" id="KAJ8510601.1"/>
    </source>
</evidence>
<feature type="transmembrane region" description="Helical" evidence="12">
    <location>
        <begin position="48"/>
        <end position="65"/>
    </location>
</feature>
<dbReference type="GO" id="GO:0005886">
    <property type="term" value="C:plasma membrane"/>
    <property type="evidence" value="ECO:0007669"/>
    <property type="project" value="UniProtKB-SubCell"/>
</dbReference>
<keyword evidence="8 12" id="KW-1133">Transmembrane helix</keyword>
<keyword evidence="5" id="KW-0762">Sugar transport</keyword>
<dbReference type="InterPro" id="IPR047664">
    <property type="entry name" value="SWEET"/>
</dbReference>
<accession>A0AAV8QHT4</accession>
<feature type="transmembrane region" description="Helical" evidence="12">
    <location>
        <begin position="77"/>
        <end position="94"/>
    </location>
</feature>
<keyword evidence="4" id="KW-1003">Cell membrane</keyword>